<sequence length="247" mass="25999">MRVLLLGGTTEAAAMARALAEAGVEALYSYAGRTNTPRPQPLPLRIGGFGGVEGLALHLREDGFTHVIDATHPFAASISRNAVAACAAAGVPLLALERPAWVQAAGDDWTPVPDLAAAAAALPRTPANVFLAIGRQNLDAFAGLPHRWLLRFVDPEPVPLPRASRVVDRGPFTPAGDMALMRDHRIQIVVAKNAGGEGARAKLDAARALRLPVVMVARPEIPARETVASAAQAMAWLHRTPPAERGV</sequence>
<protein>
    <submittedName>
        <fullName evidence="4">Precorrin-6A reductase</fullName>
    </submittedName>
</protein>
<comment type="pathway">
    <text evidence="1">Cofactor biosynthesis; adenosylcobalamin biosynthesis.</text>
</comment>
<dbReference type="PROSITE" id="PS51014">
    <property type="entry name" value="COBK_CBIJ"/>
    <property type="match status" value="1"/>
</dbReference>
<keyword evidence="2" id="KW-0169">Cobalamin biosynthesis</keyword>
<dbReference type="GO" id="GO:0009236">
    <property type="term" value="P:cobalamin biosynthetic process"/>
    <property type="evidence" value="ECO:0007669"/>
    <property type="project" value="UniProtKB-UniPathway"/>
</dbReference>
<evidence type="ECO:0000313" key="5">
    <source>
        <dbReference type="Proteomes" id="UP000199125"/>
    </source>
</evidence>
<dbReference type="OrthoDB" id="5183775at2"/>
<keyword evidence="3" id="KW-0560">Oxidoreductase</keyword>
<dbReference type="Proteomes" id="UP000199125">
    <property type="component" value="Unassembled WGS sequence"/>
</dbReference>
<dbReference type="InterPro" id="IPR003723">
    <property type="entry name" value="Precorrin-6x_reduct"/>
</dbReference>
<name>A0A1H6JIL5_9RHOB</name>
<reference evidence="5" key="1">
    <citation type="submission" date="2016-10" db="EMBL/GenBank/DDBJ databases">
        <authorList>
            <person name="Varghese N."/>
            <person name="Submissions S."/>
        </authorList>
    </citation>
    <scope>NUCLEOTIDE SEQUENCE [LARGE SCALE GENOMIC DNA]</scope>
    <source>
        <strain evidence="5">DSM 11593</strain>
    </source>
</reference>
<dbReference type="NCBIfam" id="NF005968">
    <property type="entry name" value="PRK08057.1-2"/>
    <property type="match status" value="1"/>
</dbReference>
<evidence type="ECO:0000256" key="1">
    <source>
        <dbReference type="ARBA" id="ARBA00004953"/>
    </source>
</evidence>
<proteinExistence type="predicted"/>
<dbReference type="GO" id="GO:0016994">
    <property type="term" value="F:precorrin-6A reductase activity"/>
    <property type="evidence" value="ECO:0007669"/>
    <property type="project" value="InterPro"/>
</dbReference>
<dbReference type="PANTHER" id="PTHR36925:SF1">
    <property type="entry name" value="COBALT-PRECORRIN-6A REDUCTASE"/>
    <property type="match status" value="1"/>
</dbReference>
<dbReference type="PANTHER" id="PTHR36925">
    <property type="entry name" value="COBALT-PRECORRIN-6A REDUCTASE"/>
    <property type="match status" value="1"/>
</dbReference>
<dbReference type="Pfam" id="PF02571">
    <property type="entry name" value="CbiJ"/>
    <property type="match status" value="1"/>
</dbReference>
<accession>A0A1H6JIL5</accession>
<evidence type="ECO:0000256" key="3">
    <source>
        <dbReference type="ARBA" id="ARBA00023002"/>
    </source>
</evidence>
<dbReference type="STRING" id="65735.SAMN04488075_0266"/>
<dbReference type="NCBIfam" id="TIGR00715">
    <property type="entry name" value="precor6x_red"/>
    <property type="match status" value="1"/>
</dbReference>
<dbReference type="EMBL" id="FNXG01000001">
    <property type="protein sequence ID" value="SEH59594.1"/>
    <property type="molecule type" value="Genomic_DNA"/>
</dbReference>
<evidence type="ECO:0000313" key="4">
    <source>
        <dbReference type="EMBL" id="SEH59594.1"/>
    </source>
</evidence>
<dbReference type="AlphaFoldDB" id="A0A1H6JIL5"/>
<dbReference type="RefSeq" id="WP_090844460.1">
    <property type="nucleotide sequence ID" value="NZ_FNXG01000001.1"/>
</dbReference>
<organism evidence="4 5">
    <name type="scientific">Paracoccus alkenifer</name>
    <dbReference type="NCBI Taxonomy" id="65735"/>
    <lineage>
        <taxon>Bacteria</taxon>
        <taxon>Pseudomonadati</taxon>
        <taxon>Pseudomonadota</taxon>
        <taxon>Alphaproteobacteria</taxon>
        <taxon>Rhodobacterales</taxon>
        <taxon>Paracoccaceae</taxon>
        <taxon>Paracoccus</taxon>
    </lineage>
</organism>
<keyword evidence="5" id="KW-1185">Reference proteome</keyword>
<gene>
    <name evidence="4" type="ORF">SAMN04488075_0266</name>
</gene>
<dbReference type="UniPathway" id="UPA00148"/>
<evidence type="ECO:0000256" key="2">
    <source>
        <dbReference type="ARBA" id="ARBA00022573"/>
    </source>
</evidence>